<dbReference type="EMBL" id="JGZO01000023">
    <property type="protein sequence ID" value="KFI91491.1"/>
    <property type="molecule type" value="Genomic_DNA"/>
</dbReference>
<dbReference type="GO" id="GO:0005975">
    <property type="term" value="P:carbohydrate metabolic process"/>
    <property type="evidence" value="ECO:0007669"/>
    <property type="project" value="InterPro"/>
</dbReference>
<gene>
    <name evidence="5" type="ORF">BSCA_2188</name>
</gene>
<keyword evidence="6" id="KW-1185">Reference proteome</keyword>
<dbReference type="GO" id="GO:0016020">
    <property type="term" value="C:membrane"/>
    <property type="evidence" value="ECO:0007669"/>
    <property type="project" value="TreeGrafter"/>
</dbReference>
<dbReference type="PANTHER" id="PTHR10587">
    <property type="entry name" value="GLYCOSYL TRANSFERASE-RELATED"/>
    <property type="match status" value="1"/>
</dbReference>
<comment type="caution">
    <text evidence="5">The sequence shown here is derived from an EMBL/GenBank/DDBJ whole genome shotgun (WGS) entry which is preliminary data.</text>
</comment>
<evidence type="ECO:0000259" key="4">
    <source>
        <dbReference type="PROSITE" id="PS51677"/>
    </source>
</evidence>
<keyword evidence="3" id="KW-1133">Transmembrane helix</keyword>
<dbReference type="STRING" id="158787.BSCA_2188"/>
<dbReference type="InterPro" id="IPR002509">
    <property type="entry name" value="NODB_dom"/>
</dbReference>
<dbReference type="SUPFAM" id="SSF88713">
    <property type="entry name" value="Glycoside hydrolase/deacetylase"/>
    <property type="match status" value="1"/>
</dbReference>
<proteinExistence type="predicted"/>
<feature type="domain" description="NodB homology" evidence="4">
    <location>
        <begin position="246"/>
        <end position="425"/>
    </location>
</feature>
<dbReference type="CDD" id="cd10917">
    <property type="entry name" value="CE4_NodB_like_6s_7s"/>
    <property type="match status" value="1"/>
</dbReference>
<dbReference type="PANTHER" id="PTHR10587:SF133">
    <property type="entry name" value="CHITIN DEACETYLASE 1-RELATED"/>
    <property type="match status" value="1"/>
</dbReference>
<reference evidence="5 6" key="1">
    <citation type="submission" date="2014-03" db="EMBL/GenBank/DDBJ databases">
        <title>Genomics of Bifidobacteria.</title>
        <authorList>
            <person name="Ventura M."/>
            <person name="Milani C."/>
            <person name="Lugli G.A."/>
        </authorList>
    </citation>
    <scope>NUCLEOTIDE SEQUENCE [LARGE SCALE GENOMIC DNA]</scope>
    <source>
        <strain evidence="5 6">LMG 21589</strain>
    </source>
</reference>
<dbReference type="RefSeq" id="WP_051923268.1">
    <property type="nucleotide sequence ID" value="NZ_CAUPKV010000014.1"/>
</dbReference>
<dbReference type="InterPro" id="IPR050248">
    <property type="entry name" value="Polysacc_deacetylase_ArnD"/>
</dbReference>
<keyword evidence="3" id="KW-0472">Membrane</keyword>
<dbReference type="GeneID" id="85165210"/>
<evidence type="ECO:0000313" key="6">
    <source>
        <dbReference type="Proteomes" id="UP000029033"/>
    </source>
</evidence>
<evidence type="ECO:0000256" key="2">
    <source>
        <dbReference type="ARBA" id="ARBA00022801"/>
    </source>
</evidence>
<accession>A0A087D7J1</accession>
<evidence type="ECO:0000313" key="5">
    <source>
        <dbReference type="EMBL" id="KFI91491.1"/>
    </source>
</evidence>
<organism evidence="5 6">
    <name type="scientific">Bifidobacterium scardovii</name>
    <dbReference type="NCBI Taxonomy" id="158787"/>
    <lineage>
        <taxon>Bacteria</taxon>
        <taxon>Bacillati</taxon>
        <taxon>Actinomycetota</taxon>
        <taxon>Actinomycetes</taxon>
        <taxon>Bifidobacteriales</taxon>
        <taxon>Bifidobacteriaceae</taxon>
        <taxon>Bifidobacterium</taxon>
    </lineage>
</organism>
<keyword evidence="3" id="KW-0812">Transmembrane</keyword>
<dbReference type="EC" id="3.2.1.8" evidence="5"/>
<keyword evidence="5" id="KW-0326">Glycosidase</keyword>
<feature type="transmembrane region" description="Helical" evidence="3">
    <location>
        <begin position="12"/>
        <end position="33"/>
    </location>
</feature>
<dbReference type="eggNOG" id="COG0726">
    <property type="taxonomic scope" value="Bacteria"/>
</dbReference>
<protein>
    <submittedName>
        <fullName evidence="5">Secreted polysaccharide deacetylase</fullName>
        <ecNumber evidence="5">3.2.1.8</ecNumber>
    </submittedName>
</protein>
<keyword evidence="1" id="KW-0479">Metal-binding</keyword>
<name>A0A087D7J1_9BIFI</name>
<dbReference type="PROSITE" id="PS51677">
    <property type="entry name" value="NODB"/>
    <property type="match status" value="1"/>
</dbReference>
<dbReference type="InterPro" id="IPR011330">
    <property type="entry name" value="Glyco_hydro/deAcase_b/a-brl"/>
</dbReference>
<dbReference type="Gene3D" id="3.20.20.370">
    <property type="entry name" value="Glycoside hydrolase/deacetylase"/>
    <property type="match status" value="1"/>
</dbReference>
<dbReference type="GO" id="GO:0046872">
    <property type="term" value="F:metal ion binding"/>
    <property type="evidence" value="ECO:0007669"/>
    <property type="project" value="UniProtKB-KW"/>
</dbReference>
<dbReference type="OrthoDB" id="9763050at2"/>
<keyword evidence="2 5" id="KW-0378">Hydrolase</keyword>
<evidence type="ECO:0000256" key="3">
    <source>
        <dbReference type="SAM" id="Phobius"/>
    </source>
</evidence>
<dbReference type="Pfam" id="PF01522">
    <property type="entry name" value="Polysacc_deac_1"/>
    <property type="match status" value="1"/>
</dbReference>
<sequence length="448" mass="47372">MAKGGSRRGARRVHPLTVILIGAFVAAVVFAGYTITKRILDVRAANHAKALASCVSAQSDFAKTYTSYASTVGAAGKLARTDPAYVANPEYLDDLKSTIAPMTSGSDGTDMDELASGSCAEDMAVANLDDRADALGRADSQMTNRMITVQYQADIVKQSIEGKRNSDSRSQIAALLPDATLAMSRSAGKADEGLRAALQSAVDAANQAMNGGTDVGNDRYLDILVSLQSSYDAVVGALPNDCHFHACVALTFDDGPNKQLTPKLLDALAAAGVQATFFVQGQYVSGSNVKLVQREVAEGHAVGSMSWRHTQLHDMPADQLKKWFDDTDAVISAATGQPVTLFRPPDGAWSDAVREQAKASGQTMILWNVDSRDWERGASAPGIRDNVVGAATRGSIISLHDGNEDTIEAIPGIVQGLRDKGLTPVTIPHLLDGDLTPGAMYYYLGDPA</sequence>
<evidence type="ECO:0000256" key="1">
    <source>
        <dbReference type="ARBA" id="ARBA00022723"/>
    </source>
</evidence>
<dbReference type="Proteomes" id="UP000029033">
    <property type="component" value="Unassembled WGS sequence"/>
</dbReference>
<dbReference type="GO" id="GO:0031176">
    <property type="term" value="F:endo-1,4-beta-xylanase activity"/>
    <property type="evidence" value="ECO:0007669"/>
    <property type="project" value="UniProtKB-EC"/>
</dbReference>
<dbReference type="AlphaFoldDB" id="A0A087D7J1"/>
<dbReference type="GO" id="GO:0016810">
    <property type="term" value="F:hydrolase activity, acting on carbon-nitrogen (but not peptide) bonds"/>
    <property type="evidence" value="ECO:0007669"/>
    <property type="project" value="InterPro"/>
</dbReference>